<dbReference type="AlphaFoldDB" id="A0A5B1CMG0"/>
<reference evidence="4 5" key="1">
    <citation type="submission" date="2019-08" db="EMBL/GenBank/DDBJ databases">
        <title>Deep-cultivation of Planctomycetes and their phenomic and genomic characterization uncovers novel biology.</title>
        <authorList>
            <person name="Wiegand S."/>
            <person name="Jogler M."/>
            <person name="Boedeker C."/>
            <person name="Pinto D."/>
            <person name="Vollmers J."/>
            <person name="Rivas-Marin E."/>
            <person name="Kohn T."/>
            <person name="Peeters S.H."/>
            <person name="Heuer A."/>
            <person name="Rast P."/>
            <person name="Oberbeckmann S."/>
            <person name="Bunk B."/>
            <person name="Jeske O."/>
            <person name="Meyerdierks A."/>
            <person name="Storesund J.E."/>
            <person name="Kallscheuer N."/>
            <person name="Luecker S."/>
            <person name="Lage O.M."/>
            <person name="Pohl T."/>
            <person name="Merkel B.J."/>
            <person name="Hornburger P."/>
            <person name="Mueller R.-W."/>
            <person name="Bruemmer F."/>
            <person name="Labrenz M."/>
            <person name="Spormann A.M."/>
            <person name="Op Den Camp H."/>
            <person name="Overmann J."/>
            <person name="Amann R."/>
            <person name="Jetten M.S.M."/>
            <person name="Mascher T."/>
            <person name="Medema M.H."/>
            <person name="Devos D.P."/>
            <person name="Kaster A.-K."/>
            <person name="Ovreas L."/>
            <person name="Rohde M."/>
            <person name="Galperin M.Y."/>
            <person name="Jogler C."/>
        </authorList>
    </citation>
    <scope>NUCLEOTIDE SEQUENCE [LARGE SCALE GENOMIC DNA]</scope>
    <source>
        <strain evidence="4 5">LF1</strain>
    </source>
</reference>
<dbReference type="SMART" id="SM00448">
    <property type="entry name" value="REC"/>
    <property type="match status" value="1"/>
</dbReference>
<organism evidence="4 5">
    <name type="scientific">Rubripirellula obstinata</name>
    <dbReference type="NCBI Taxonomy" id="406547"/>
    <lineage>
        <taxon>Bacteria</taxon>
        <taxon>Pseudomonadati</taxon>
        <taxon>Planctomycetota</taxon>
        <taxon>Planctomycetia</taxon>
        <taxon>Pirellulales</taxon>
        <taxon>Pirellulaceae</taxon>
        <taxon>Rubripirellula</taxon>
    </lineage>
</organism>
<dbReference type="Proteomes" id="UP000322699">
    <property type="component" value="Unassembled WGS sequence"/>
</dbReference>
<dbReference type="Pfam" id="PF00072">
    <property type="entry name" value="Response_reg"/>
    <property type="match status" value="1"/>
</dbReference>
<proteinExistence type="predicted"/>
<dbReference type="GO" id="GO:0000160">
    <property type="term" value="P:phosphorelay signal transduction system"/>
    <property type="evidence" value="ECO:0007669"/>
    <property type="project" value="InterPro"/>
</dbReference>
<dbReference type="CDD" id="cd17569">
    <property type="entry name" value="REC_HupR-like"/>
    <property type="match status" value="1"/>
</dbReference>
<keyword evidence="1 2" id="KW-0597">Phosphoprotein</keyword>
<feature type="domain" description="Response regulatory" evidence="3">
    <location>
        <begin position="7"/>
        <end position="123"/>
    </location>
</feature>
<evidence type="ECO:0000256" key="1">
    <source>
        <dbReference type="ARBA" id="ARBA00022553"/>
    </source>
</evidence>
<dbReference type="InterPro" id="IPR011006">
    <property type="entry name" value="CheY-like_superfamily"/>
</dbReference>
<dbReference type="OrthoDB" id="9802066at2"/>
<evidence type="ECO:0000259" key="3">
    <source>
        <dbReference type="PROSITE" id="PS50110"/>
    </source>
</evidence>
<keyword evidence="5" id="KW-1185">Reference proteome</keyword>
<evidence type="ECO:0000256" key="2">
    <source>
        <dbReference type="PROSITE-ProRule" id="PRU00169"/>
    </source>
</evidence>
<evidence type="ECO:0000313" key="4">
    <source>
        <dbReference type="EMBL" id="KAA1260740.1"/>
    </source>
</evidence>
<dbReference type="EMBL" id="VRLW01000001">
    <property type="protein sequence ID" value="KAA1260740.1"/>
    <property type="molecule type" value="Genomic_DNA"/>
</dbReference>
<gene>
    <name evidence="4" type="primary">hupR1</name>
    <name evidence="4" type="ORF">LF1_32810</name>
</gene>
<dbReference type="RefSeq" id="WP_068267233.1">
    <property type="nucleotide sequence ID" value="NZ_LWSK01000173.1"/>
</dbReference>
<accession>A0A5B1CMG0</accession>
<evidence type="ECO:0000313" key="5">
    <source>
        <dbReference type="Proteomes" id="UP000322699"/>
    </source>
</evidence>
<protein>
    <submittedName>
        <fullName evidence="4">Hydrogenase transcriptional regulatory protein hupR1</fullName>
    </submittedName>
</protein>
<sequence>MNPISNKILYVDDELIALKYFTQFYGEKFDVLTASSADEAIKLIEQDPRQISVLVTDQKMPGRTGVELMEHVRGCYPHIVRILTTAYSNMDAAIKAVNEGGAFRYLTKPWNEGEMEGTLLRASEYHAAMVERDRLLSEKLSVLHRLIVMDRVRGLATMATAINGRLRNAWSALVGYMEQSPVTRRVQVQMEEIAGLNMVALARHESEAMVKTVQMILSDTVAKSTGDDAAIDIAEVTKELAEHLRQELSEDDLELEVSGMDQPQIIAGDKGMIENMIRIMVRRLSDIQELPSKISIELSPNADEIQLIVRGGFASLEAAQIASFFAAAIPLRKWPIGLDMDLLSCFMISHHLGGQFNVQADDETGPALIATLPRNANDIASQASALQTINPEWFDTVYESLEKWQSEILSETA</sequence>
<dbReference type="PANTHER" id="PTHR44591:SF19">
    <property type="entry name" value="TWO-COMPONENT RESPONSE REGULATOR-RELATED"/>
    <property type="match status" value="1"/>
</dbReference>
<name>A0A5B1CMG0_9BACT</name>
<dbReference type="SUPFAM" id="SSF52172">
    <property type="entry name" value="CheY-like"/>
    <property type="match status" value="1"/>
</dbReference>
<dbReference type="InterPro" id="IPR050595">
    <property type="entry name" value="Bact_response_regulator"/>
</dbReference>
<feature type="modified residue" description="4-aspartylphosphate" evidence="2">
    <location>
        <position position="57"/>
    </location>
</feature>
<dbReference type="InterPro" id="IPR001789">
    <property type="entry name" value="Sig_transdc_resp-reg_receiver"/>
</dbReference>
<dbReference type="PANTHER" id="PTHR44591">
    <property type="entry name" value="STRESS RESPONSE REGULATOR PROTEIN 1"/>
    <property type="match status" value="1"/>
</dbReference>
<dbReference type="Gene3D" id="3.40.50.2300">
    <property type="match status" value="1"/>
</dbReference>
<comment type="caution">
    <text evidence="4">The sequence shown here is derived from an EMBL/GenBank/DDBJ whole genome shotgun (WGS) entry which is preliminary data.</text>
</comment>
<dbReference type="PROSITE" id="PS50110">
    <property type="entry name" value="RESPONSE_REGULATORY"/>
    <property type="match status" value="1"/>
</dbReference>